<feature type="region of interest" description="Disordered" evidence="1">
    <location>
        <begin position="159"/>
        <end position="202"/>
    </location>
</feature>
<dbReference type="eggNOG" id="ENOG502QV4G">
    <property type="taxonomic scope" value="Eukaryota"/>
</dbReference>
<keyword evidence="3" id="KW-1185">Reference proteome</keyword>
<reference evidence="2 3" key="1">
    <citation type="journal article" date="2013" name="Proc. Natl. Acad. Sci. U.S.A.">
        <title>Fine-scale variation in meiotic recombination in Mimulus inferred from population shotgun sequencing.</title>
        <authorList>
            <person name="Hellsten U."/>
            <person name="Wright K.M."/>
            <person name="Jenkins J."/>
            <person name="Shu S."/>
            <person name="Yuan Y."/>
            <person name="Wessler S.R."/>
            <person name="Schmutz J."/>
            <person name="Willis J.H."/>
            <person name="Rokhsar D.S."/>
        </authorList>
    </citation>
    <scope>NUCLEOTIDE SEQUENCE [LARGE SCALE GENOMIC DNA]</scope>
    <source>
        <strain evidence="3">cv. DUN x IM62</strain>
    </source>
</reference>
<accession>A0A022S1M1</accession>
<dbReference type="PANTHER" id="PTHR47871:SF2">
    <property type="entry name" value="OS03G0221300 PROTEIN"/>
    <property type="match status" value="1"/>
</dbReference>
<feature type="compositionally biased region" description="Polar residues" evidence="1">
    <location>
        <begin position="172"/>
        <end position="184"/>
    </location>
</feature>
<dbReference type="STRING" id="4155.A0A022S1M1"/>
<dbReference type="EMBL" id="KI630173">
    <property type="protein sequence ID" value="EYU45798.1"/>
    <property type="molecule type" value="Genomic_DNA"/>
</dbReference>
<organism evidence="2 3">
    <name type="scientific">Erythranthe guttata</name>
    <name type="common">Yellow monkey flower</name>
    <name type="synonym">Mimulus guttatus</name>
    <dbReference type="NCBI Taxonomy" id="4155"/>
    <lineage>
        <taxon>Eukaryota</taxon>
        <taxon>Viridiplantae</taxon>
        <taxon>Streptophyta</taxon>
        <taxon>Embryophyta</taxon>
        <taxon>Tracheophyta</taxon>
        <taxon>Spermatophyta</taxon>
        <taxon>Magnoliopsida</taxon>
        <taxon>eudicotyledons</taxon>
        <taxon>Gunneridae</taxon>
        <taxon>Pentapetalae</taxon>
        <taxon>asterids</taxon>
        <taxon>lamiids</taxon>
        <taxon>Lamiales</taxon>
        <taxon>Phrymaceae</taxon>
        <taxon>Erythranthe</taxon>
    </lineage>
</organism>
<evidence type="ECO:0000256" key="1">
    <source>
        <dbReference type="SAM" id="MobiDB-lite"/>
    </source>
</evidence>
<evidence type="ECO:0000313" key="3">
    <source>
        <dbReference type="Proteomes" id="UP000030748"/>
    </source>
</evidence>
<sequence length="458" mass="52100">ENYAVRVKGELGFGDQIHKIDSTSKSLSPRSTKVSSCKPHQALDNFSERNKSADEGSSGNQRNEMISSSETECTKNVSDVGKTLLSGDIRTAKYSPIPGLANIKTEPSNDGELPTFNLNTMDQTSLRNFVMVKSEVQTSDDAYEDELDHMLLRERMKLLPSKDGPSSDIHHTSQTLPSVASNPTHLKVNRPRKRRKTVTDSVETAMEEDAPGLLQVLIEKGVSVNDIKLYGEPECNDLDVSSIKDSFSELEELFWQRESFLKLGPMRSSKGEKASYCLECLFSLVEQARYLLFRKWPVEWGWCRDLQSFIFVFERHNRIVLERPEYGYATYFFELADSLPIDWQIKRLVTAMKLTSCSRVSLLENKALMVGDDLTEREARVLMEYGWTPNTGLGTMLNYYDRVVHDRKNETYASEWRSKIGKMLTDGYNGGTLLSARIPEKVTEYNLDHPMHVKLELS</sequence>
<feature type="compositionally biased region" description="Polar residues" evidence="1">
    <location>
        <begin position="55"/>
        <end position="77"/>
    </location>
</feature>
<feature type="region of interest" description="Disordered" evidence="1">
    <location>
        <begin position="14"/>
        <end position="77"/>
    </location>
</feature>
<feature type="compositionally biased region" description="Polar residues" evidence="1">
    <location>
        <begin position="23"/>
        <end position="35"/>
    </location>
</feature>
<dbReference type="AlphaFoldDB" id="A0A022S1M1"/>
<protein>
    <submittedName>
        <fullName evidence="2">Uncharacterized protein</fullName>
    </submittedName>
</protein>
<gene>
    <name evidence="2" type="ORF">MIMGU_mgv1a018214mg</name>
</gene>
<dbReference type="Proteomes" id="UP000030748">
    <property type="component" value="Unassembled WGS sequence"/>
</dbReference>
<name>A0A022S1M1_ERYGU</name>
<dbReference type="PANTHER" id="PTHR47871">
    <property type="entry name" value="NAC DOMAIN-CONTAINING PROTEIN 8"/>
    <property type="match status" value="1"/>
</dbReference>
<evidence type="ECO:0000313" key="2">
    <source>
        <dbReference type="EMBL" id="EYU45798.1"/>
    </source>
</evidence>
<feature type="compositionally biased region" description="Basic residues" evidence="1">
    <location>
        <begin position="187"/>
        <end position="196"/>
    </location>
</feature>
<feature type="non-terminal residue" evidence="2">
    <location>
        <position position="1"/>
    </location>
</feature>
<proteinExistence type="predicted"/>